<dbReference type="Pfam" id="PF24904">
    <property type="entry name" value="RVE6"/>
    <property type="match status" value="1"/>
</dbReference>
<keyword evidence="4" id="KW-0804">Transcription</keyword>
<evidence type="ECO:0000256" key="6">
    <source>
        <dbReference type="SAM" id="MobiDB-lite"/>
    </source>
</evidence>
<feature type="region of interest" description="Disordered" evidence="6">
    <location>
        <begin position="129"/>
        <end position="157"/>
    </location>
</feature>
<evidence type="ECO:0000259" key="7">
    <source>
        <dbReference type="PROSITE" id="PS50090"/>
    </source>
</evidence>
<dbReference type="GO" id="GO:0005634">
    <property type="term" value="C:nucleus"/>
    <property type="evidence" value="ECO:0007669"/>
    <property type="project" value="UniProtKB-SubCell"/>
</dbReference>
<keyword evidence="3" id="KW-0238">DNA-binding</keyword>
<gene>
    <name evidence="10" type="ORF">PVAP13_4KG368100</name>
</gene>
<dbReference type="PROSITE" id="PS51293">
    <property type="entry name" value="SANT"/>
    <property type="match status" value="1"/>
</dbReference>
<keyword evidence="5" id="KW-0539">Nucleus</keyword>
<accession>A0A8T0TWH0</accession>
<proteinExistence type="predicted"/>
<dbReference type="AlphaFoldDB" id="A0A8T0TWH0"/>
<feature type="domain" description="HTH myb-type" evidence="9">
    <location>
        <begin position="74"/>
        <end position="128"/>
    </location>
</feature>
<protein>
    <submittedName>
        <fullName evidence="10">Uncharacterized protein</fullName>
    </submittedName>
</protein>
<sequence length="339" mass="36515">MVSMSTTPKPLDSAAAAVAGGGGDDGGGGGGGGGGGKQPQRMRGAAVMAPPPMAVPAPAPAAGEEVRKVRKPYTISKSRESWTEPEHDKFLEALQLFDRDWKKIEAYVGSKTVIQIRSHAQKYFLKVQKNGTGEHLPPPRPKRKAAHPYPQKASKTVSQAVLSQQLPQREQSSVMSMDTSTAVRNANANSAMASWDNTPVQPLSASHVHGTVATNNCSSSIESPSGTWPTSEAVEQENVVPPLRAMPDFARVYSFLGSIFDPDTNGHLQRLKAMDPIDVETVLLLMRNLSTNLTSPDFEEHRKLLSSYSYGSDDYIKSEGMENLGSPQSCHLPFMVTSE</sequence>
<dbReference type="PROSITE" id="PS51294">
    <property type="entry name" value="HTH_MYB"/>
    <property type="match status" value="1"/>
</dbReference>
<dbReference type="PROSITE" id="PS50090">
    <property type="entry name" value="MYB_LIKE"/>
    <property type="match status" value="1"/>
</dbReference>
<dbReference type="Proteomes" id="UP000823388">
    <property type="component" value="Chromosome 4K"/>
</dbReference>
<dbReference type="InterPro" id="IPR017930">
    <property type="entry name" value="Myb_dom"/>
</dbReference>
<dbReference type="SUPFAM" id="SSF46689">
    <property type="entry name" value="Homeodomain-like"/>
    <property type="match status" value="1"/>
</dbReference>
<dbReference type="EMBL" id="CM029043">
    <property type="protein sequence ID" value="KAG2613605.1"/>
    <property type="molecule type" value="Genomic_DNA"/>
</dbReference>
<feature type="compositionally biased region" description="Gly residues" evidence="6">
    <location>
        <begin position="19"/>
        <end position="37"/>
    </location>
</feature>
<dbReference type="GO" id="GO:0003677">
    <property type="term" value="F:DNA binding"/>
    <property type="evidence" value="ECO:0007669"/>
    <property type="project" value="UniProtKB-KW"/>
</dbReference>
<evidence type="ECO:0000259" key="8">
    <source>
        <dbReference type="PROSITE" id="PS51293"/>
    </source>
</evidence>
<feature type="domain" description="SANT" evidence="8">
    <location>
        <begin position="77"/>
        <end position="130"/>
    </location>
</feature>
<organism evidence="10 11">
    <name type="scientific">Panicum virgatum</name>
    <name type="common">Blackwell switchgrass</name>
    <dbReference type="NCBI Taxonomy" id="38727"/>
    <lineage>
        <taxon>Eukaryota</taxon>
        <taxon>Viridiplantae</taxon>
        <taxon>Streptophyta</taxon>
        <taxon>Embryophyta</taxon>
        <taxon>Tracheophyta</taxon>
        <taxon>Spermatophyta</taxon>
        <taxon>Magnoliopsida</taxon>
        <taxon>Liliopsida</taxon>
        <taxon>Poales</taxon>
        <taxon>Poaceae</taxon>
        <taxon>PACMAD clade</taxon>
        <taxon>Panicoideae</taxon>
        <taxon>Panicodae</taxon>
        <taxon>Paniceae</taxon>
        <taxon>Panicinae</taxon>
        <taxon>Panicum</taxon>
        <taxon>Panicum sect. Hiantes</taxon>
    </lineage>
</organism>
<dbReference type="PANTHER" id="PTHR12802">
    <property type="entry name" value="SWI/SNF COMPLEX-RELATED"/>
    <property type="match status" value="1"/>
</dbReference>
<dbReference type="PANTHER" id="PTHR12802:SF170">
    <property type="entry name" value="OS06G0669700 PROTEIN"/>
    <property type="match status" value="1"/>
</dbReference>
<dbReference type="NCBIfam" id="TIGR01557">
    <property type="entry name" value="myb_SHAQKYF"/>
    <property type="match status" value="1"/>
</dbReference>
<keyword evidence="2" id="KW-0805">Transcription regulation</keyword>
<dbReference type="GO" id="GO:0010468">
    <property type="term" value="P:regulation of gene expression"/>
    <property type="evidence" value="ECO:0007669"/>
    <property type="project" value="UniProtKB-ARBA"/>
</dbReference>
<keyword evidence="11" id="KW-1185">Reference proteome</keyword>
<evidence type="ECO:0000259" key="9">
    <source>
        <dbReference type="PROSITE" id="PS51294"/>
    </source>
</evidence>
<dbReference type="CDD" id="cd00167">
    <property type="entry name" value="SANT"/>
    <property type="match status" value="1"/>
</dbReference>
<evidence type="ECO:0000256" key="1">
    <source>
        <dbReference type="ARBA" id="ARBA00004123"/>
    </source>
</evidence>
<dbReference type="SMART" id="SM00717">
    <property type="entry name" value="SANT"/>
    <property type="match status" value="1"/>
</dbReference>
<evidence type="ECO:0000256" key="3">
    <source>
        <dbReference type="ARBA" id="ARBA00023125"/>
    </source>
</evidence>
<dbReference type="InterPro" id="IPR006447">
    <property type="entry name" value="Myb_dom_plants"/>
</dbReference>
<evidence type="ECO:0000256" key="4">
    <source>
        <dbReference type="ARBA" id="ARBA00023163"/>
    </source>
</evidence>
<dbReference type="FunFam" id="1.10.10.60:FF:000023">
    <property type="entry name" value="protein REVEILLE 6 isoform X1"/>
    <property type="match status" value="1"/>
</dbReference>
<feature type="region of interest" description="Disordered" evidence="6">
    <location>
        <begin position="1"/>
        <end position="45"/>
    </location>
</feature>
<evidence type="ECO:0000313" key="10">
    <source>
        <dbReference type="EMBL" id="KAG2613605.1"/>
    </source>
</evidence>
<evidence type="ECO:0000256" key="2">
    <source>
        <dbReference type="ARBA" id="ARBA00023015"/>
    </source>
</evidence>
<dbReference type="InterPro" id="IPR009057">
    <property type="entry name" value="Homeodomain-like_sf"/>
</dbReference>
<evidence type="ECO:0000313" key="11">
    <source>
        <dbReference type="Proteomes" id="UP000823388"/>
    </source>
</evidence>
<comment type="subcellular location">
    <subcellularLocation>
        <location evidence="1">Nucleus</location>
    </subcellularLocation>
</comment>
<comment type="caution">
    <text evidence="10">The sequence shown here is derived from an EMBL/GenBank/DDBJ whole genome shotgun (WGS) entry which is preliminary data.</text>
</comment>
<reference evidence="10" key="1">
    <citation type="submission" date="2020-05" db="EMBL/GenBank/DDBJ databases">
        <title>WGS assembly of Panicum virgatum.</title>
        <authorList>
            <person name="Lovell J.T."/>
            <person name="Jenkins J."/>
            <person name="Shu S."/>
            <person name="Juenger T.E."/>
            <person name="Schmutz J."/>
        </authorList>
    </citation>
    <scope>NUCLEOTIDE SEQUENCE</scope>
    <source>
        <strain evidence="10">AP13</strain>
    </source>
</reference>
<name>A0A8T0TWH0_PANVG</name>
<evidence type="ECO:0000256" key="5">
    <source>
        <dbReference type="ARBA" id="ARBA00023242"/>
    </source>
</evidence>
<dbReference type="Gene3D" id="1.10.10.60">
    <property type="entry name" value="Homeodomain-like"/>
    <property type="match status" value="1"/>
</dbReference>
<dbReference type="OrthoDB" id="118550at2759"/>
<dbReference type="Pfam" id="PF00249">
    <property type="entry name" value="Myb_DNA-binding"/>
    <property type="match status" value="1"/>
</dbReference>
<feature type="domain" description="Myb-like" evidence="7">
    <location>
        <begin position="74"/>
        <end position="124"/>
    </location>
</feature>
<dbReference type="InterPro" id="IPR001005">
    <property type="entry name" value="SANT/Myb"/>
</dbReference>
<dbReference type="InterPro" id="IPR017884">
    <property type="entry name" value="SANT_dom"/>
</dbReference>